<dbReference type="InterPro" id="IPR001841">
    <property type="entry name" value="Znf_RING"/>
</dbReference>
<dbReference type="AlphaFoldDB" id="A0A067CG25"/>
<dbReference type="Pfam" id="PF13639">
    <property type="entry name" value="zf-RING_2"/>
    <property type="match status" value="1"/>
</dbReference>
<dbReference type="SUPFAM" id="SSF57850">
    <property type="entry name" value="RING/U-box"/>
    <property type="match status" value="1"/>
</dbReference>
<dbReference type="PANTHER" id="PTHR39490">
    <property type="entry name" value="ARRESTIN DOMAIN-CONTAINING PROTEIN D"/>
    <property type="match status" value="1"/>
</dbReference>
<protein>
    <recommendedName>
        <fullName evidence="9">FYVE-type domain-containing protein</fullName>
    </recommendedName>
</protein>
<proteinExistence type="predicted"/>
<dbReference type="GeneID" id="24131244"/>
<dbReference type="OrthoDB" id="660555at2759"/>
<dbReference type="STRING" id="695850.A0A067CG25"/>
<dbReference type="Gene3D" id="3.30.40.10">
    <property type="entry name" value="Zinc/RING finger domain, C3HC4 (zinc finger)"/>
    <property type="match status" value="2"/>
</dbReference>
<dbReference type="RefSeq" id="XP_012203556.1">
    <property type="nucleotide sequence ID" value="XM_012348166.1"/>
</dbReference>
<dbReference type="InterPro" id="IPR052113">
    <property type="entry name" value="FYVE-type_Zinc_Finger"/>
</dbReference>
<evidence type="ECO:0000256" key="2">
    <source>
        <dbReference type="ARBA" id="ARBA00022771"/>
    </source>
</evidence>
<dbReference type="PROSITE" id="PS50089">
    <property type="entry name" value="ZF_RING_2"/>
    <property type="match status" value="1"/>
</dbReference>
<keyword evidence="8" id="KW-1185">Reference proteome</keyword>
<dbReference type="Proteomes" id="UP000030745">
    <property type="component" value="Unassembled WGS sequence"/>
</dbReference>
<evidence type="ECO:0000313" key="8">
    <source>
        <dbReference type="Proteomes" id="UP000030745"/>
    </source>
</evidence>
<gene>
    <name evidence="7" type="ORF">SPRG_09046</name>
</gene>
<evidence type="ECO:0000256" key="1">
    <source>
        <dbReference type="ARBA" id="ARBA00022723"/>
    </source>
</evidence>
<dbReference type="EMBL" id="KK583229">
    <property type="protein sequence ID" value="KDO25747.1"/>
    <property type="molecule type" value="Genomic_DNA"/>
</dbReference>
<evidence type="ECO:0000256" key="4">
    <source>
        <dbReference type="PROSITE-ProRule" id="PRU00175"/>
    </source>
</evidence>
<organism evidence="7 8">
    <name type="scientific">Saprolegnia parasitica (strain CBS 223.65)</name>
    <dbReference type="NCBI Taxonomy" id="695850"/>
    <lineage>
        <taxon>Eukaryota</taxon>
        <taxon>Sar</taxon>
        <taxon>Stramenopiles</taxon>
        <taxon>Oomycota</taxon>
        <taxon>Saprolegniomycetes</taxon>
        <taxon>Saprolegniales</taxon>
        <taxon>Saprolegniaceae</taxon>
        <taxon>Saprolegnia</taxon>
    </lineage>
</organism>
<feature type="domain" description="FYVE-type" evidence="6">
    <location>
        <begin position="32"/>
        <end position="90"/>
    </location>
</feature>
<dbReference type="InterPro" id="IPR013083">
    <property type="entry name" value="Znf_RING/FYVE/PHD"/>
</dbReference>
<evidence type="ECO:0000313" key="7">
    <source>
        <dbReference type="EMBL" id="KDO25747.1"/>
    </source>
</evidence>
<evidence type="ECO:0000259" key="6">
    <source>
        <dbReference type="PROSITE" id="PS50178"/>
    </source>
</evidence>
<dbReference type="InterPro" id="IPR000306">
    <property type="entry name" value="Znf_FYVE"/>
</dbReference>
<evidence type="ECO:0000256" key="3">
    <source>
        <dbReference type="ARBA" id="ARBA00022833"/>
    </source>
</evidence>
<dbReference type="InterPro" id="IPR011011">
    <property type="entry name" value="Znf_FYVE_PHD"/>
</dbReference>
<dbReference type="GO" id="GO:0008270">
    <property type="term" value="F:zinc ion binding"/>
    <property type="evidence" value="ECO:0007669"/>
    <property type="project" value="UniProtKB-KW"/>
</dbReference>
<sequence length="181" mass="20191">MARHRRTLLDDNYLVSDVRVQLACPKEAWVPDAARQRCIHCSRPFSLFRRRHHCRVCGDVLCGACSWTVYLVNTASNVGRACFGCSRASETTTASRSGDDVGRPTCPNFVDALLVTSFDGDHMQACARCNGPFEEGMQLPCGDAFHAHCLRPWLAAHDACPRCHDALPPDMDYIRKLFTFA</sequence>
<name>A0A067CG25_SAPPC</name>
<keyword evidence="1" id="KW-0479">Metal-binding</keyword>
<dbReference type="Pfam" id="PF01363">
    <property type="entry name" value="FYVE"/>
    <property type="match status" value="1"/>
</dbReference>
<evidence type="ECO:0008006" key="9">
    <source>
        <dbReference type="Google" id="ProtNLM"/>
    </source>
</evidence>
<dbReference type="VEuPathDB" id="FungiDB:SPRG_09046"/>
<evidence type="ECO:0000259" key="5">
    <source>
        <dbReference type="PROSITE" id="PS50089"/>
    </source>
</evidence>
<dbReference type="SUPFAM" id="SSF57903">
    <property type="entry name" value="FYVE/PHD zinc finger"/>
    <property type="match status" value="1"/>
</dbReference>
<reference evidence="7 8" key="1">
    <citation type="journal article" date="2013" name="PLoS Genet.">
        <title>Distinctive expansion of potential virulence genes in the genome of the oomycete fish pathogen Saprolegnia parasitica.</title>
        <authorList>
            <person name="Jiang R.H."/>
            <person name="de Bruijn I."/>
            <person name="Haas B.J."/>
            <person name="Belmonte R."/>
            <person name="Lobach L."/>
            <person name="Christie J."/>
            <person name="van den Ackerveken G."/>
            <person name="Bottin A."/>
            <person name="Bulone V."/>
            <person name="Diaz-Moreno S.M."/>
            <person name="Dumas B."/>
            <person name="Fan L."/>
            <person name="Gaulin E."/>
            <person name="Govers F."/>
            <person name="Grenville-Briggs L.J."/>
            <person name="Horner N.R."/>
            <person name="Levin J.Z."/>
            <person name="Mammella M."/>
            <person name="Meijer H.J."/>
            <person name="Morris P."/>
            <person name="Nusbaum C."/>
            <person name="Oome S."/>
            <person name="Phillips A.J."/>
            <person name="van Rooyen D."/>
            <person name="Rzeszutek E."/>
            <person name="Saraiva M."/>
            <person name="Secombes C.J."/>
            <person name="Seidl M.F."/>
            <person name="Snel B."/>
            <person name="Stassen J.H."/>
            <person name="Sykes S."/>
            <person name="Tripathy S."/>
            <person name="van den Berg H."/>
            <person name="Vega-Arreguin J.C."/>
            <person name="Wawra S."/>
            <person name="Young S.K."/>
            <person name="Zeng Q."/>
            <person name="Dieguez-Uribeondo J."/>
            <person name="Russ C."/>
            <person name="Tyler B.M."/>
            <person name="van West P."/>
        </authorList>
    </citation>
    <scope>NUCLEOTIDE SEQUENCE [LARGE SCALE GENOMIC DNA]</scope>
    <source>
        <strain evidence="7 8">CBS 223.65</strain>
    </source>
</reference>
<dbReference type="KEGG" id="spar:SPRG_09046"/>
<dbReference type="PROSITE" id="PS50178">
    <property type="entry name" value="ZF_FYVE"/>
    <property type="match status" value="1"/>
</dbReference>
<dbReference type="InterPro" id="IPR017455">
    <property type="entry name" value="Znf_FYVE-rel"/>
</dbReference>
<feature type="domain" description="RING-type" evidence="5">
    <location>
        <begin position="126"/>
        <end position="164"/>
    </location>
</feature>
<dbReference type="SMART" id="SM00064">
    <property type="entry name" value="FYVE"/>
    <property type="match status" value="1"/>
</dbReference>
<keyword evidence="3" id="KW-0862">Zinc</keyword>
<accession>A0A067CG25</accession>
<keyword evidence="2 4" id="KW-0863">Zinc-finger</keyword>
<dbReference type="PANTHER" id="PTHR39490:SF8">
    <property type="entry name" value="ZINC FINGER FYVE DOMAIN-CONTAINING PROTEIN 21"/>
    <property type="match status" value="1"/>
</dbReference>